<evidence type="ECO:0000256" key="1">
    <source>
        <dbReference type="ARBA" id="ARBA00022490"/>
    </source>
</evidence>
<sequence>MYILGIESTCDETAAAVVEDGRKLVSNVVATSVAEQALYGGVVPEIASRRHIEYISATVQAALDEAKLTPADLDGIAVSFAPGLIGAVLVGVNFAKGLSYAAQKPLIPVHHLRGHIAALYLTHPDLEPPFLCLVASGGHSHIVQVLDYTHYHVLGRTVDDAAGEAFDKVARTLGLGYPGGPAISKAARNGNANAYKLPVPHVDGPYNVSFSGLKTAVLNAVNQAQMKGETVNVADMAASFERRIDEILAEKLLAAAQDTGASSIALAGGVAANSLLRCLVNEGAQKLGARLFLPEMKFCGDNGAMVAAQGFYELSAGNVAGLDLNGLATLPIDYNSPA</sequence>
<feature type="domain" description="Gcp-like" evidence="9">
    <location>
        <begin position="24"/>
        <end position="307"/>
    </location>
</feature>
<dbReference type="FunFam" id="3.30.420.40:FF:000040">
    <property type="entry name" value="tRNA N6-adenosine threonylcarbamoyltransferase"/>
    <property type="match status" value="1"/>
</dbReference>
<keyword evidence="2 8" id="KW-0808">Transferase</keyword>
<proteinExistence type="inferred from homology"/>
<dbReference type="GO" id="GO:0005506">
    <property type="term" value="F:iron ion binding"/>
    <property type="evidence" value="ECO:0007669"/>
    <property type="project" value="UniProtKB-UniRule"/>
</dbReference>
<comment type="subcellular location">
    <subcellularLocation>
        <location evidence="8">Cytoplasm</location>
    </subcellularLocation>
</comment>
<dbReference type="HAMAP" id="MF_01445">
    <property type="entry name" value="TsaD"/>
    <property type="match status" value="1"/>
</dbReference>
<dbReference type="PANTHER" id="PTHR11735">
    <property type="entry name" value="TRNA N6-ADENOSINE THREONYLCARBAMOYLTRANSFERASE"/>
    <property type="match status" value="1"/>
</dbReference>
<reference evidence="10" key="2">
    <citation type="submission" date="2021-04" db="EMBL/GenBank/DDBJ databases">
        <authorList>
            <person name="Gilroy R."/>
        </authorList>
    </citation>
    <scope>NUCLEOTIDE SEQUENCE</scope>
    <source>
        <strain evidence="10">2239</strain>
    </source>
</reference>
<feature type="binding site" evidence="8">
    <location>
        <position position="115"/>
    </location>
    <ligand>
        <name>Fe cation</name>
        <dbReference type="ChEBI" id="CHEBI:24875"/>
    </ligand>
</feature>
<keyword evidence="5 8" id="KW-0408">Iron</keyword>
<comment type="similarity">
    <text evidence="8">Belongs to the KAE1 / TsaD family.</text>
</comment>
<dbReference type="SUPFAM" id="SSF53067">
    <property type="entry name" value="Actin-like ATPase domain"/>
    <property type="match status" value="2"/>
</dbReference>
<dbReference type="NCBIfam" id="TIGR00329">
    <property type="entry name" value="gcp_kae1"/>
    <property type="match status" value="1"/>
</dbReference>
<dbReference type="InterPro" id="IPR000905">
    <property type="entry name" value="Gcp-like_dom"/>
</dbReference>
<evidence type="ECO:0000256" key="8">
    <source>
        <dbReference type="HAMAP-Rule" id="MF_01445"/>
    </source>
</evidence>
<evidence type="ECO:0000256" key="6">
    <source>
        <dbReference type="ARBA" id="ARBA00023315"/>
    </source>
</evidence>
<comment type="cofactor">
    <cofactor evidence="8">
        <name>Fe(2+)</name>
        <dbReference type="ChEBI" id="CHEBI:29033"/>
    </cofactor>
    <text evidence="8">Binds 1 Fe(2+) ion per subunit.</text>
</comment>
<feature type="binding site" evidence="8">
    <location>
        <begin position="134"/>
        <end position="138"/>
    </location>
    <ligand>
        <name>substrate</name>
    </ligand>
</feature>
<evidence type="ECO:0000256" key="4">
    <source>
        <dbReference type="ARBA" id="ARBA00022723"/>
    </source>
</evidence>
<dbReference type="PRINTS" id="PR00789">
    <property type="entry name" value="OSIALOPTASE"/>
</dbReference>
<gene>
    <name evidence="8 10" type="primary">tsaD</name>
    <name evidence="10" type="ORF">H9865_11590</name>
</gene>
<dbReference type="Proteomes" id="UP000824193">
    <property type="component" value="Unassembled WGS sequence"/>
</dbReference>
<feature type="binding site" evidence="8">
    <location>
        <position position="167"/>
    </location>
    <ligand>
        <name>substrate</name>
    </ligand>
</feature>
<evidence type="ECO:0000313" key="10">
    <source>
        <dbReference type="EMBL" id="HIX06719.1"/>
    </source>
</evidence>
<keyword evidence="6 8" id="KW-0012">Acyltransferase</keyword>
<dbReference type="GO" id="GO:0005737">
    <property type="term" value="C:cytoplasm"/>
    <property type="evidence" value="ECO:0007669"/>
    <property type="project" value="UniProtKB-SubCell"/>
</dbReference>
<feature type="binding site" evidence="8">
    <location>
        <position position="301"/>
    </location>
    <ligand>
        <name>Fe cation</name>
        <dbReference type="ChEBI" id="CHEBI:24875"/>
    </ligand>
</feature>
<comment type="function">
    <text evidence="8">Required for the formation of a threonylcarbamoyl group on adenosine at position 37 (t(6)A37) in tRNAs that read codons beginning with adenine. Is involved in the transfer of the threonylcarbamoyl moiety of threonylcarbamoyl-AMP (TC-AMP) to the N6 group of A37, together with TsaE and TsaB. TsaD likely plays a direct catalytic role in this reaction.</text>
</comment>
<dbReference type="InterPro" id="IPR017861">
    <property type="entry name" value="KAE1/TsaD"/>
</dbReference>
<comment type="caution">
    <text evidence="10">The sequence shown here is derived from an EMBL/GenBank/DDBJ whole genome shotgun (WGS) entry which is preliminary data.</text>
</comment>
<keyword evidence="3 8" id="KW-0819">tRNA processing</keyword>
<dbReference type="AlphaFoldDB" id="A0A9D1V6L0"/>
<evidence type="ECO:0000259" key="9">
    <source>
        <dbReference type="Pfam" id="PF00814"/>
    </source>
</evidence>
<dbReference type="GO" id="GO:0002949">
    <property type="term" value="P:tRNA threonylcarbamoyladenosine modification"/>
    <property type="evidence" value="ECO:0007669"/>
    <property type="project" value="UniProtKB-UniRule"/>
</dbReference>
<evidence type="ECO:0000256" key="2">
    <source>
        <dbReference type="ARBA" id="ARBA00022679"/>
    </source>
</evidence>
<evidence type="ECO:0000256" key="7">
    <source>
        <dbReference type="ARBA" id="ARBA00048117"/>
    </source>
</evidence>
<comment type="caution">
    <text evidence="8">Lacks conserved residue(s) required for the propagation of feature annotation.</text>
</comment>
<feature type="binding site" evidence="8">
    <location>
        <position position="111"/>
    </location>
    <ligand>
        <name>Fe cation</name>
        <dbReference type="ChEBI" id="CHEBI:24875"/>
    </ligand>
</feature>
<dbReference type="EMBL" id="DXFW01000039">
    <property type="protein sequence ID" value="HIX06719.1"/>
    <property type="molecule type" value="Genomic_DNA"/>
</dbReference>
<dbReference type="InterPro" id="IPR022450">
    <property type="entry name" value="TsaD"/>
</dbReference>
<dbReference type="InterPro" id="IPR043129">
    <property type="entry name" value="ATPase_NBD"/>
</dbReference>
<protein>
    <recommendedName>
        <fullName evidence="8">tRNA N6-adenosine threonylcarbamoyltransferase</fullName>
        <ecNumber evidence="8">2.3.1.234</ecNumber>
    </recommendedName>
    <alternativeName>
        <fullName evidence="8">N6-L-threonylcarbamoyladenine synthase</fullName>
        <shortName evidence="8">t(6)A synthase</shortName>
    </alternativeName>
    <alternativeName>
        <fullName evidence="8">t(6)A37 threonylcarbamoyladenosine biosynthesis protein TsaD</fullName>
    </alternativeName>
    <alternativeName>
        <fullName evidence="8">tRNA threonylcarbamoyladenosine biosynthesis protein TsaD</fullName>
    </alternativeName>
</protein>
<dbReference type="EC" id="2.3.1.234" evidence="8"/>
<dbReference type="CDD" id="cd24133">
    <property type="entry name" value="ASKHA_NBD_TsaD_bac"/>
    <property type="match status" value="1"/>
</dbReference>
<reference evidence="10" key="1">
    <citation type="journal article" date="2021" name="PeerJ">
        <title>Extensive microbial diversity within the chicken gut microbiome revealed by metagenomics and culture.</title>
        <authorList>
            <person name="Gilroy R."/>
            <person name="Ravi A."/>
            <person name="Getino M."/>
            <person name="Pursley I."/>
            <person name="Horton D.L."/>
            <person name="Alikhan N.F."/>
            <person name="Baker D."/>
            <person name="Gharbi K."/>
            <person name="Hall N."/>
            <person name="Watson M."/>
            <person name="Adriaenssens E.M."/>
            <person name="Foster-Nyarko E."/>
            <person name="Jarju S."/>
            <person name="Secka A."/>
            <person name="Antonio M."/>
            <person name="Oren A."/>
            <person name="Chaudhuri R.R."/>
            <person name="La Ragione R."/>
            <person name="Hildebrand F."/>
            <person name="Pallen M.J."/>
        </authorList>
    </citation>
    <scope>NUCLEOTIDE SEQUENCE</scope>
    <source>
        <strain evidence="10">2239</strain>
    </source>
</reference>
<evidence type="ECO:0000313" key="11">
    <source>
        <dbReference type="Proteomes" id="UP000824193"/>
    </source>
</evidence>
<feature type="binding site" evidence="8">
    <location>
        <position position="273"/>
    </location>
    <ligand>
        <name>substrate</name>
    </ligand>
</feature>
<keyword evidence="4 8" id="KW-0479">Metal-binding</keyword>
<accession>A0A9D1V6L0</accession>
<dbReference type="PANTHER" id="PTHR11735:SF6">
    <property type="entry name" value="TRNA N6-ADENOSINE THREONYLCARBAMOYLTRANSFERASE, MITOCHONDRIAL"/>
    <property type="match status" value="1"/>
</dbReference>
<evidence type="ECO:0000256" key="5">
    <source>
        <dbReference type="ARBA" id="ARBA00023004"/>
    </source>
</evidence>
<keyword evidence="1 8" id="KW-0963">Cytoplasm</keyword>
<organism evidence="10 11">
    <name type="scientific">Candidatus Allofournierella pullicola</name>
    <dbReference type="NCBI Taxonomy" id="2838596"/>
    <lineage>
        <taxon>Bacteria</taxon>
        <taxon>Bacillati</taxon>
        <taxon>Bacillota</taxon>
        <taxon>Clostridia</taxon>
        <taxon>Eubacteriales</taxon>
        <taxon>Oscillospiraceae</taxon>
        <taxon>Allofournierella</taxon>
    </lineage>
</organism>
<dbReference type="NCBIfam" id="TIGR03723">
    <property type="entry name" value="T6A_TsaD_YgjD"/>
    <property type="match status" value="1"/>
</dbReference>
<name>A0A9D1V6L0_9FIRM</name>
<dbReference type="GO" id="GO:0061711">
    <property type="term" value="F:tRNA N(6)-L-threonylcarbamoyladenine synthase activity"/>
    <property type="evidence" value="ECO:0007669"/>
    <property type="project" value="UniProtKB-EC"/>
</dbReference>
<dbReference type="Pfam" id="PF00814">
    <property type="entry name" value="TsaD"/>
    <property type="match status" value="1"/>
</dbReference>
<evidence type="ECO:0000256" key="3">
    <source>
        <dbReference type="ARBA" id="ARBA00022694"/>
    </source>
</evidence>
<comment type="catalytic activity">
    <reaction evidence="7 8">
        <text>L-threonylcarbamoyladenylate + adenosine(37) in tRNA = N(6)-L-threonylcarbamoyladenosine(37) in tRNA + AMP + H(+)</text>
        <dbReference type="Rhea" id="RHEA:37059"/>
        <dbReference type="Rhea" id="RHEA-COMP:10162"/>
        <dbReference type="Rhea" id="RHEA-COMP:10163"/>
        <dbReference type="ChEBI" id="CHEBI:15378"/>
        <dbReference type="ChEBI" id="CHEBI:73682"/>
        <dbReference type="ChEBI" id="CHEBI:74411"/>
        <dbReference type="ChEBI" id="CHEBI:74418"/>
        <dbReference type="ChEBI" id="CHEBI:456215"/>
        <dbReference type="EC" id="2.3.1.234"/>
    </reaction>
</comment>
<feature type="binding site" evidence="8">
    <location>
        <position position="180"/>
    </location>
    <ligand>
        <name>substrate</name>
    </ligand>
</feature>
<dbReference type="Gene3D" id="3.30.420.40">
    <property type="match status" value="2"/>
</dbReference>